<feature type="region of interest" description="Disordered" evidence="1">
    <location>
        <begin position="112"/>
        <end position="162"/>
    </location>
</feature>
<sequence>MTGREDRPMFGLSFDPRALTDLLQAPVDIRDLALVQLQDIVNARLSGTKLTRDLAGCRKVYVDHRNAWRIVYAQRPAPATSTHTTEIHVVAVRPREAHDVYDAARARLGIRRRALSERTHAARTRSPQLGTRQPAPKPGPPPYAVPGLPQPALPPTLKGPAR</sequence>
<name>A0A7K3PQU6_9ACTN</name>
<evidence type="ECO:0008006" key="4">
    <source>
        <dbReference type="Google" id="ProtNLM"/>
    </source>
</evidence>
<evidence type="ECO:0000313" key="2">
    <source>
        <dbReference type="EMBL" id="NEB12332.1"/>
    </source>
</evidence>
<comment type="caution">
    <text evidence="2">The sequence shown here is derived from an EMBL/GenBank/DDBJ whole genome shotgun (WGS) entry which is preliminary data.</text>
</comment>
<organism evidence="2 3">
    <name type="scientific">Streptomyces coelicoflavus</name>
    <dbReference type="NCBI Taxonomy" id="285562"/>
    <lineage>
        <taxon>Bacteria</taxon>
        <taxon>Bacillati</taxon>
        <taxon>Actinomycetota</taxon>
        <taxon>Actinomycetes</taxon>
        <taxon>Kitasatosporales</taxon>
        <taxon>Streptomycetaceae</taxon>
        <taxon>Streptomyces</taxon>
    </lineage>
</organism>
<dbReference type="AlphaFoldDB" id="A0A7K3PQU6"/>
<dbReference type="EMBL" id="JAAGMA010000703">
    <property type="protein sequence ID" value="NEB12332.1"/>
    <property type="molecule type" value="Genomic_DNA"/>
</dbReference>
<proteinExistence type="predicted"/>
<dbReference type="Proteomes" id="UP000470446">
    <property type="component" value="Unassembled WGS sequence"/>
</dbReference>
<accession>A0A7K3PQU6</accession>
<evidence type="ECO:0000313" key="3">
    <source>
        <dbReference type="Proteomes" id="UP000470446"/>
    </source>
</evidence>
<evidence type="ECO:0000256" key="1">
    <source>
        <dbReference type="SAM" id="MobiDB-lite"/>
    </source>
</evidence>
<gene>
    <name evidence="2" type="ORF">G3I32_26445</name>
</gene>
<feature type="compositionally biased region" description="Pro residues" evidence="1">
    <location>
        <begin position="135"/>
        <end position="154"/>
    </location>
</feature>
<dbReference type="RefSeq" id="WP_164247259.1">
    <property type="nucleotide sequence ID" value="NZ_JAAGMA010000703.1"/>
</dbReference>
<reference evidence="2 3" key="1">
    <citation type="submission" date="2020-01" db="EMBL/GenBank/DDBJ databases">
        <title>Insect and environment-associated Actinomycetes.</title>
        <authorList>
            <person name="Currrie C."/>
            <person name="Chevrette M."/>
            <person name="Carlson C."/>
            <person name="Stubbendieck R."/>
            <person name="Wendt-Pienkowski E."/>
        </authorList>
    </citation>
    <scope>NUCLEOTIDE SEQUENCE [LARGE SCALE GENOMIC DNA]</scope>
    <source>
        <strain evidence="2 3">SID14163</strain>
    </source>
</reference>
<protein>
    <recommendedName>
        <fullName evidence="4">Type II toxin-antitoxin system RelE/ParE family toxin</fullName>
    </recommendedName>
</protein>